<keyword evidence="4" id="KW-0808">Transferase</keyword>
<evidence type="ECO:0000256" key="10">
    <source>
        <dbReference type="SAM" id="MobiDB-lite"/>
    </source>
</evidence>
<evidence type="ECO:0000256" key="2">
    <source>
        <dbReference type="ARBA" id="ARBA00005985"/>
    </source>
</evidence>
<dbReference type="Pfam" id="PF01040">
    <property type="entry name" value="UbiA"/>
    <property type="match status" value="1"/>
</dbReference>
<dbReference type="HAMAP" id="MF_00154">
    <property type="entry name" value="CyoE_CtaB"/>
    <property type="match status" value="1"/>
</dbReference>
<keyword evidence="8 11" id="KW-0472">Membrane</keyword>
<dbReference type="CDD" id="cd13957">
    <property type="entry name" value="PT_UbiA_Cox10"/>
    <property type="match status" value="1"/>
</dbReference>
<evidence type="ECO:0000313" key="12">
    <source>
        <dbReference type="EnsemblMetazoa" id="AFUN010008-PA"/>
    </source>
</evidence>
<dbReference type="Gene3D" id="1.10.357.140">
    <property type="entry name" value="UbiA prenyltransferase"/>
    <property type="match status" value="1"/>
</dbReference>
<organism evidence="12">
    <name type="scientific">Anopheles funestus</name>
    <name type="common">African malaria mosquito</name>
    <dbReference type="NCBI Taxonomy" id="62324"/>
    <lineage>
        <taxon>Eukaryota</taxon>
        <taxon>Metazoa</taxon>
        <taxon>Ecdysozoa</taxon>
        <taxon>Arthropoda</taxon>
        <taxon>Hexapoda</taxon>
        <taxon>Insecta</taxon>
        <taxon>Pterygota</taxon>
        <taxon>Neoptera</taxon>
        <taxon>Endopterygota</taxon>
        <taxon>Diptera</taxon>
        <taxon>Nematocera</taxon>
        <taxon>Culicoidea</taxon>
        <taxon>Culicidae</taxon>
        <taxon>Anophelinae</taxon>
        <taxon>Anopheles</taxon>
    </lineage>
</organism>
<evidence type="ECO:0000256" key="6">
    <source>
        <dbReference type="ARBA" id="ARBA00022989"/>
    </source>
</evidence>
<dbReference type="InterPro" id="IPR044878">
    <property type="entry name" value="UbiA_sf"/>
</dbReference>
<feature type="transmembrane region" description="Helical" evidence="11">
    <location>
        <begin position="404"/>
        <end position="421"/>
    </location>
</feature>
<comment type="subcellular location">
    <subcellularLocation>
        <location evidence="1">Membrane</location>
        <topology evidence="1">Multi-pass membrane protein</topology>
    </subcellularLocation>
</comment>
<dbReference type="GO" id="GO:0006784">
    <property type="term" value="P:heme A biosynthetic process"/>
    <property type="evidence" value="ECO:0007669"/>
    <property type="project" value="TreeGrafter"/>
</dbReference>
<reference evidence="12" key="1">
    <citation type="submission" date="2020-05" db="UniProtKB">
        <authorList>
            <consortium name="EnsemblMetazoa"/>
        </authorList>
    </citation>
    <scope>IDENTIFICATION</scope>
    <source>
        <strain evidence="12">FUMOZ</strain>
    </source>
</reference>
<feature type="transmembrane region" description="Helical" evidence="11">
    <location>
        <begin position="274"/>
        <end position="294"/>
    </location>
</feature>
<evidence type="ECO:0000256" key="5">
    <source>
        <dbReference type="ARBA" id="ARBA00022692"/>
    </source>
</evidence>
<dbReference type="InterPro" id="IPR000537">
    <property type="entry name" value="UbiA_prenyltransferase"/>
</dbReference>
<evidence type="ECO:0000256" key="3">
    <source>
        <dbReference type="ARBA" id="ARBA00016335"/>
    </source>
</evidence>
<evidence type="ECO:0000256" key="1">
    <source>
        <dbReference type="ARBA" id="ARBA00004141"/>
    </source>
</evidence>
<dbReference type="PANTHER" id="PTHR43448">
    <property type="entry name" value="PROTOHEME IX FARNESYLTRANSFERASE, MITOCHONDRIAL"/>
    <property type="match status" value="1"/>
</dbReference>
<dbReference type="GO" id="GO:0008495">
    <property type="term" value="F:protoheme IX farnesyltransferase activity"/>
    <property type="evidence" value="ECO:0007669"/>
    <property type="project" value="InterPro"/>
</dbReference>
<sequence>MHKFLANGRLWCDLVRQTGPKLSGRPPFAFCTRLDTTGTSSCAVHLYAIRKRHSGSNETDSTQFSRDASQTSPVHRPAAVPLGLPLSVIPPVVDAKALVSEISKSVGLPAGSTLSKNSSVKFISEDGTKEPVVASVTSLPGLSRLIYHYLMLSKIRLTSLVVMTSMAGYAMAPGSFDIGTFLLCSAGTTLVSGAANSINQVIETSFDAQMARTRNRVLVKGYLSRLHAVGFALGASTVGCSMLYFGVNEMTAALGAANLILYTSIYTPMKRYSILNTWVGSVVGAIPPLMGWAACTGGDLGAGAWILAGLLYCWQFPHFNALSWNIRPEYLKAGYKMMANSHPALCTRVSLRHTGFITGLSLLAPVLDVTNVWFALETLPLNAYFAYLAWDFHQKADSKSSRKLFRFSLLHLPLLMALFLLNKKHWLFREDNKSDVVELEGGIAKGAMTTGVFVSSGETKDNGSEYLVPNIVADIGAPAPYPASIKAMEDSLLSNVATVLPTAGKQKL</sequence>
<dbReference type="InterPro" id="IPR006369">
    <property type="entry name" value="Protohaem_IX_farnesylTrfase"/>
</dbReference>
<dbReference type="GO" id="GO:0005739">
    <property type="term" value="C:mitochondrion"/>
    <property type="evidence" value="ECO:0007669"/>
    <property type="project" value="TreeGrafter"/>
</dbReference>
<dbReference type="FunFam" id="1.10.357.140:FF:000020">
    <property type="entry name" value="Protoheme ix farnesyltransferase"/>
    <property type="match status" value="1"/>
</dbReference>
<dbReference type="NCBIfam" id="TIGR01473">
    <property type="entry name" value="cyoE_ctaB"/>
    <property type="match status" value="1"/>
</dbReference>
<dbReference type="STRING" id="62324.A0A182RUP9"/>
<evidence type="ECO:0000256" key="9">
    <source>
        <dbReference type="ARBA" id="ARBA00030253"/>
    </source>
</evidence>
<feature type="compositionally biased region" description="Polar residues" evidence="10">
    <location>
        <begin position="56"/>
        <end position="73"/>
    </location>
</feature>
<feature type="transmembrane region" description="Helical" evidence="11">
    <location>
        <begin position="222"/>
        <end position="244"/>
    </location>
</feature>
<dbReference type="PROSITE" id="PS00943">
    <property type="entry name" value="UBIA"/>
    <property type="match status" value="1"/>
</dbReference>
<keyword evidence="5 11" id="KW-0812">Transmembrane</keyword>
<dbReference type="InterPro" id="IPR030470">
    <property type="entry name" value="UbiA_prenylTrfase_CS"/>
</dbReference>
<protein>
    <recommendedName>
        <fullName evidence="3">Protoheme IX farnesyltransferase, mitochondrial</fullName>
    </recommendedName>
    <alternativeName>
        <fullName evidence="9">Heme O synthase</fullName>
    </alternativeName>
</protein>
<feature type="transmembrane region" description="Helical" evidence="11">
    <location>
        <begin position="345"/>
        <end position="366"/>
    </location>
</feature>
<dbReference type="PANTHER" id="PTHR43448:SF2">
    <property type="entry name" value="PROTOHEME IX FARNESYLTRANSFERASE, MITOCHONDRIAL"/>
    <property type="match status" value="1"/>
</dbReference>
<proteinExistence type="inferred from homology"/>
<dbReference type="EnsemblMetazoa" id="AFUN010008-RA">
    <property type="protein sequence ID" value="AFUN010008-PA"/>
    <property type="gene ID" value="AFUN010008"/>
</dbReference>
<evidence type="ECO:0000256" key="4">
    <source>
        <dbReference type="ARBA" id="ARBA00022679"/>
    </source>
</evidence>
<dbReference type="GO" id="GO:0016020">
    <property type="term" value="C:membrane"/>
    <property type="evidence" value="ECO:0007669"/>
    <property type="project" value="UniProtKB-SubCell"/>
</dbReference>
<evidence type="ECO:0000256" key="11">
    <source>
        <dbReference type="SAM" id="Phobius"/>
    </source>
</evidence>
<keyword evidence="6 11" id="KW-1133">Transmembrane helix</keyword>
<comment type="similarity">
    <text evidence="2">Belongs to the UbiA prenyltransferase family.</text>
</comment>
<feature type="transmembrane region" description="Helical" evidence="11">
    <location>
        <begin position="300"/>
        <end position="324"/>
    </location>
</feature>
<dbReference type="VEuPathDB" id="VectorBase:AFUN010008"/>
<keyword evidence="7" id="KW-0350">Heme biosynthesis</keyword>
<dbReference type="AlphaFoldDB" id="A0A182RUP9"/>
<dbReference type="VEuPathDB" id="VectorBase:AFUN2_001637"/>
<evidence type="ECO:0000256" key="7">
    <source>
        <dbReference type="ARBA" id="ARBA00023133"/>
    </source>
</evidence>
<accession>A0A182RUP9</accession>
<evidence type="ECO:0000256" key="8">
    <source>
        <dbReference type="ARBA" id="ARBA00023136"/>
    </source>
</evidence>
<name>A0A182RUP9_ANOFN</name>
<feature type="region of interest" description="Disordered" evidence="10">
    <location>
        <begin position="54"/>
        <end position="75"/>
    </location>
</feature>